<dbReference type="PANTHER" id="PTHR43004">
    <property type="entry name" value="TRK SYSTEM POTASSIUM UPTAKE PROTEIN"/>
    <property type="match status" value="1"/>
</dbReference>
<feature type="compositionally biased region" description="Low complexity" evidence="4">
    <location>
        <begin position="89"/>
        <end position="107"/>
    </location>
</feature>
<dbReference type="PRINTS" id="PR00420">
    <property type="entry name" value="RNGMNOXGNASE"/>
</dbReference>
<dbReference type="PATRIC" id="fig|1003195.11.peg.1267"/>
<dbReference type="OrthoDB" id="8670884at2"/>
<dbReference type="PANTHER" id="PTHR43004:SF19">
    <property type="entry name" value="BINDING MONOOXYGENASE, PUTATIVE (JCVI)-RELATED"/>
    <property type="match status" value="1"/>
</dbReference>
<evidence type="ECO:0000256" key="4">
    <source>
        <dbReference type="SAM" id="MobiDB-lite"/>
    </source>
</evidence>
<dbReference type="GO" id="GO:0016709">
    <property type="term" value="F:oxidoreductase activity, acting on paired donors, with incorporation or reduction of molecular oxygen, NAD(P)H as one donor, and incorporation of one atom of oxygen"/>
    <property type="evidence" value="ECO:0007669"/>
    <property type="project" value="UniProtKB-ARBA"/>
</dbReference>
<dbReference type="HOGENOM" id="CLU_009665_14_2_11"/>
<dbReference type="InterPro" id="IPR050641">
    <property type="entry name" value="RIFMO-like"/>
</dbReference>
<keyword evidence="2" id="KW-0285">Flavoprotein</keyword>
<dbReference type="InterPro" id="IPR036188">
    <property type="entry name" value="FAD/NAD-bd_sf"/>
</dbReference>
<keyword evidence="7" id="KW-1185">Reference proteome</keyword>
<dbReference type="SUPFAM" id="SSF51905">
    <property type="entry name" value="FAD/NAD(P)-binding domain"/>
    <property type="match status" value="1"/>
</dbReference>
<dbReference type="GO" id="GO:0071949">
    <property type="term" value="F:FAD binding"/>
    <property type="evidence" value="ECO:0007669"/>
    <property type="project" value="InterPro"/>
</dbReference>
<dbReference type="Gene3D" id="3.50.50.60">
    <property type="entry name" value="FAD/NAD(P)-binding domain"/>
    <property type="match status" value="1"/>
</dbReference>
<evidence type="ECO:0000313" key="7">
    <source>
        <dbReference type="Proteomes" id="UP000007842"/>
    </source>
</evidence>
<dbReference type="KEGG" id="scy:SCATT_p04160"/>
<accession>G8XFX0</accession>
<name>F8JJW3_STREN</name>
<accession>F8JJW3</accession>
<gene>
    <name evidence="6" type="ordered locus">SCATT_p04160</name>
</gene>
<dbReference type="AlphaFoldDB" id="F8JJW3"/>
<evidence type="ECO:0000256" key="3">
    <source>
        <dbReference type="ARBA" id="ARBA00022827"/>
    </source>
</evidence>
<dbReference type="Proteomes" id="UP000007842">
    <property type="component" value="Plasmid pSCATT"/>
</dbReference>
<keyword evidence="6" id="KW-0614">Plasmid</keyword>
<feature type="region of interest" description="Disordered" evidence="4">
    <location>
        <begin position="85"/>
        <end position="109"/>
    </location>
</feature>
<evidence type="ECO:0000313" key="6">
    <source>
        <dbReference type="EMBL" id="AEW98609.1"/>
    </source>
</evidence>
<dbReference type="KEGG" id="sct:SCAT_p1308"/>
<comment type="cofactor">
    <cofactor evidence="1">
        <name>FAD</name>
        <dbReference type="ChEBI" id="CHEBI:57692"/>
    </cofactor>
</comment>
<dbReference type="Pfam" id="PF21274">
    <property type="entry name" value="Rng_hyd_C"/>
    <property type="match status" value="1"/>
</dbReference>
<evidence type="ECO:0000256" key="2">
    <source>
        <dbReference type="ARBA" id="ARBA00022630"/>
    </source>
</evidence>
<reference evidence="7" key="1">
    <citation type="submission" date="2011-12" db="EMBL/GenBank/DDBJ databases">
        <title>Complete genome sequence of Streptomyces cattleya strain DSM 46488.</title>
        <authorList>
            <person name="Ou H.-Y."/>
            <person name="Li P."/>
            <person name="Zhao C."/>
            <person name="O'Hagan D."/>
            <person name="Deng Z."/>
        </authorList>
    </citation>
    <scope>NUCLEOTIDE SEQUENCE [LARGE SCALE GENOMIC DNA]</scope>
    <source>
        <strain evidence="7">ATCC 35852 / DSM 46488 / JCM 4925 / NBRC 14057 / NRRL 8057</strain>
        <plasmid evidence="7">Plasmid pSCATT</plasmid>
    </source>
</reference>
<dbReference type="Gene3D" id="3.30.9.10">
    <property type="entry name" value="D-Amino Acid Oxidase, subunit A, domain 2"/>
    <property type="match status" value="1"/>
</dbReference>
<protein>
    <submittedName>
        <fullName evidence="6">Polyketide hydroxylase</fullName>
    </submittedName>
</protein>
<proteinExistence type="predicted"/>
<dbReference type="InterPro" id="IPR002938">
    <property type="entry name" value="FAD-bd"/>
</dbReference>
<dbReference type="RefSeq" id="WP_014151755.1">
    <property type="nucleotide sequence ID" value="NC_016113.1"/>
</dbReference>
<sequence length="511" mass="53758">MSHVPVVIAGGGTVGLATAVFLGHHGVPSLVVERRPAPSEHPRALGISPRTLEFFHEVGLGREMAAAAVRSAELWRAEARTVAEIDRTPAPSGRAAPPAASAVSPEVPHGHYPQNRIDAVLLPAARERGATVEFGVAVTDVAQDADAVTVTLSDGRVVTADHLIGADGIRGTVRDALGVTTTGPGEIGDVTMNILFDADLVGAFGTMPVMTRITHPDAPGILLAVGERRWVLHVVFPEPEPSPERCARAVRTAIGADIPVEVVSVLPWRAIVRMADTFRRGRAFLVGDAARAVSPLGAFGLNTGLADAHNLAWKLAMVHSGQAGDRLLDSYHDERHAVAQLVTRQALLRWHDPRLHWDPAAVAERRAVGAWNASVVVMGHRYASSAVIDPVVRVPSTEDVEACFDAAPGSRVPHRVLGGADVSTVYLPRSRFAVLTGPAGDDWCAAAGRTAAALGTEVRAVKLDAPTAASMGLQPDGVLLLRPDAFIAWRSRGPADTARLTEVLAAVTGRG</sequence>
<evidence type="ECO:0000259" key="5">
    <source>
        <dbReference type="Pfam" id="PF01494"/>
    </source>
</evidence>
<organism evidence="6 7">
    <name type="scientific">Streptantibioticus cattleyicolor (strain ATCC 35852 / DSM 46488 / JCM 4925 / NBRC 14057 / NRRL 8057)</name>
    <name type="common">Streptomyces cattleya</name>
    <dbReference type="NCBI Taxonomy" id="1003195"/>
    <lineage>
        <taxon>Bacteria</taxon>
        <taxon>Bacillati</taxon>
        <taxon>Actinomycetota</taxon>
        <taxon>Actinomycetes</taxon>
        <taxon>Kitasatosporales</taxon>
        <taxon>Streptomycetaceae</taxon>
        <taxon>Streptantibioticus</taxon>
    </lineage>
</organism>
<evidence type="ECO:0000256" key="1">
    <source>
        <dbReference type="ARBA" id="ARBA00001974"/>
    </source>
</evidence>
<keyword evidence="3" id="KW-0274">FAD</keyword>
<dbReference type="Gene3D" id="3.40.30.120">
    <property type="match status" value="1"/>
</dbReference>
<dbReference type="Pfam" id="PF01494">
    <property type="entry name" value="FAD_binding_3"/>
    <property type="match status" value="1"/>
</dbReference>
<feature type="domain" description="FAD-binding" evidence="5">
    <location>
        <begin position="4"/>
        <end position="345"/>
    </location>
</feature>
<geneLocation type="plasmid" evidence="6 7">
    <name>pSCATT</name>
</geneLocation>
<dbReference type="EMBL" id="CP003229">
    <property type="protein sequence ID" value="AEW98609.1"/>
    <property type="molecule type" value="Genomic_DNA"/>
</dbReference>